<dbReference type="AlphaFoldDB" id="A0A1H8YIV9"/>
<dbReference type="Gene3D" id="1.10.10.10">
    <property type="entry name" value="Winged helix-like DNA-binding domain superfamily/Winged helix DNA-binding domain"/>
    <property type="match status" value="1"/>
</dbReference>
<organism evidence="3 4">
    <name type="scientific">Amycolatopsis saalfeldensis</name>
    <dbReference type="NCBI Taxonomy" id="394193"/>
    <lineage>
        <taxon>Bacteria</taxon>
        <taxon>Bacillati</taxon>
        <taxon>Actinomycetota</taxon>
        <taxon>Actinomycetes</taxon>
        <taxon>Pseudonocardiales</taxon>
        <taxon>Pseudonocardiaceae</taxon>
        <taxon>Amycolatopsis</taxon>
    </lineage>
</organism>
<sequence>MTESGVNLRGLRRHNRAMLLGHILRSGGLSRVELAERSGLTQQAVSKIVTELLETELLDVERQPSTRVGKPRTQLRIRPSARCALGAQLDRDEFRVLRTDLIGGVEAVVEGPLPVGFTPEQAVTALTDAARKLLADVDPARVLGLGVGAVGPLDHLEGRVRDATNMPGWHDVPLRDLLAERTGLPVTLDKNTNSAAFAHAWPQESVPSAAVVLVGTGIGVGLLVDGRVYRGPRTNAGEFGHTTIAYEGPRCACGRRGCVEVLHNSAATTEEAARLLGIGLADLVQVLDLERIVLFGRAVRAAPEVYRDTVAGELRELLPVPHWQRIDVELSTLSEDAVALGGAFEVLAGFYETPK</sequence>
<dbReference type="InterPro" id="IPR036390">
    <property type="entry name" value="WH_DNA-bd_sf"/>
</dbReference>
<dbReference type="PROSITE" id="PS01125">
    <property type="entry name" value="ROK"/>
    <property type="match status" value="1"/>
</dbReference>
<evidence type="ECO:0000259" key="2">
    <source>
        <dbReference type="Pfam" id="PF12802"/>
    </source>
</evidence>
<protein>
    <submittedName>
        <fullName evidence="3">Sugar kinase of the NBD/HSP70 family, may contain an N-terminal HTH domain</fullName>
    </submittedName>
</protein>
<evidence type="ECO:0000256" key="1">
    <source>
        <dbReference type="ARBA" id="ARBA00006479"/>
    </source>
</evidence>
<comment type="similarity">
    <text evidence="1">Belongs to the ROK (NagC/XylR) family.</text>
</comment>
<reference evidence="3 4" key="1">
    <citation type="submission" date="2016-10" db="EMBL/GenBank/DDBJ databases">
        <authorList>
            <person name="de Groot N.N."/>
        </authorList>
    </citation>
    <scope>NUCLEOTIDE SEQUENCE [LARGE SCALE GENOMIC DNA]</scope>
    <source>
        <strain evidence="3 4">DSM 44993</strain>
    </source>
</reference>
<dbReference type="Proteomes" id="UP000198582">
    <property type="component" value="Unassembled WGS sequence"/>
</dbReference>
<dbReference type="InterPro" id="IPR011991">
    <property type="entry name" value="ArsR-like_HTH"/>
</dbReference>
<proteinExistence type="inferred from homology"/>
<dbReference type="InterPro" id="IPR000600">
    <property type="entry name" value="ROK"/>
</dbReference>
<name>A0A1H8YIV9_9PSEU</name>
<dbReference type="InterPro" id="IPR036388">
    <property type="entry name" value="WH-like_DNA-bd_sf"/>
</dbReference>
<dbReference type="GO" id="GO:0003700">
    <property type="term" value="F:DNA-binding transcription factor activity"/>
    <property type="evidence" value="ECO:0007669"/>
    <property type="project" value="InterPro"/>
</dbReference>
<accession>A0A1H8YIV9</accession>
<keyword evidence="3" id="KW-0418">Kinase</keyword>
<dbReference type="InterPro" id="IPR049874">
    <property type="entry name" value="ROK_cs"/>
</dbReference>
<dbReference type="SUPFAM" id="SSF46785">
    <property type="entry name" value="Winged helix' DNA-binding domain"/>
    <property type="match status" value="1"/>
</dbReference>
<dbReference type="SUPFAM" id="SSF53067">
    <property type="entry name" value="Actin-like ATPase domain"/>
    <property type="match status" value="1"/>
</dbReference>
<evidence type="ECO:0000313" key="4">
    <source>
        <dbReference type="Proteomes" id="UP000198582"/>
    </source>
</evidence>
<dbReference type="STRING" id="394193.SAMN04489732_118118"/>
<dbReference type="InterPro" id="IPR043129">
    <property type="entry name" value="ATPase_NBD"/>
</dbReference>
<dbReference type="Pfam" id="PF00480">
    <property type="entry name" value="ROK"/>
    <property type="match status" value="1"/>
</dbReference>
<dbReference type="OrthoDB" id="4083144at2"/>
<keyword evidence="3" id="KW-0808">Transferase</keyword>
<feature type="domain" description="HTH marR-type" evidence="2">
    <location>
        <begin position="16"/>
        <end position="65"/>
    </location>
</feature>
<dbReference type="PANTHER" id="PTHR18964">
    <property type="entry name" value="ROK (REPRESSOR, ORF, KINASE) FAMILY"/>
    <property type="match status" value="1"/>
</dbReference>
<dbReference type="Gene3D" id="3.30.420.40">
    <property type="match status" value="3"/>
</dbReference>
<dbReference type="Pfam" id="PF12802">
    <property type="entry name" value="MarR_2"/>
    <property type="match status" value="1"/>
</dbReference>
<dbReference type="GO" id="GO:0003872">
    <property type="term" value="F:6-phosphofructokinase activity"/>
    <property type="evidence" value="ECO:0007669"/>
    <property type="project" value="InterPro"/>
</dbReference>
<dbReference type="PANTHER" id="PTHR18964:SF173">
    <property type="entry name" value="GLUCOKINASE"/>
    <property type="match status" value="1"/>
</dbReference>
<dbReference type="RefSeq" id="WP_091624622.1">
    <property type="nucleotide sequence ID" value="NZ_FOEF01000018.1"/>
</dbReference>
<dbReference type="EMBL" id="FOEF01000018">
    <property type="protein sequence ID" value="SEP52023.1"/>
    <property type="molecule type" value="Genomic_DNA"/>
</dbReference>
<evidence type="ECO:0000313" key="3">
    <source>
        <dbReference type="EMBL" id="SEP52023.1"/>
    </source>
</evidence>
<dbReference type="PROSITE" id="PS00433">
    <property type="entry name" value="PHOSPHOFRUCTOKINASE"/>
    <property type="match status" value="1"/>
</dbReference>
<dbReference type="InterPro" id="IPR000835">
    <property type="entry name" value="HTH_MarR-typ"/>
</dbReference>
<dbReference type="InterPro" id="IPR015912">
    <property type="entry name" value="Phosphofructokinase_CS"/>
</dbReference>
<dbReference type="CDD" id="cd00090">
    <property type="entry name" value="HTH_ARSR"/>
    <property type="match status" value="1"/>
</dbReference>
<keyword evidence="4" id="KW-1185">Reference proteome</keyword>
<gene>
    <name evidence="3" type="ORF">SAMN04489732_118118</name>
</gene>